<dbReference type="PRINTS" id="PR00302">
    <property type="entry name" value="LUPUSLA"/>
</dbReference>
<evidence type="ECO:0000256" key="8">
    <source>
        <dbReference type="SAM" id="MobiDB-lite"/>
    </source>
</evidence>
<dbReference type="InterPro" id="IPR047068">
    <property type="entry name" value="KLHL23_BACK"/>
</dbReference>
<keyword evidence="14" id="KW-1185">Reference proteome</keyword>
<feature type="region of interest" description="Disordered" evidence="8">
    <location>
        <begin position="910"/>
        <end position="988"/>
    </location>
</feature>
<keyword evidence="3" id="KW-0597">Phosphoprotein</keyword>
<dbReference type="PROSITE" id="PS50961">
    <property type="entry name" value="HTH_LA"/>
    <property type="match status" value="1"/>
</dbReference>
<dbReference type="InterPro" id="IPR006630">
    <property type="entry name" value="La_HTH"/>
</dbReference>
<dbReference type="SMART" id="SM00875">
    <property type="entry name" value="BACK"/>
    <property type="match status" value="1"/>
</dbReference>
<dbReference type="Gene3D" id="1.10.10.10">
    <property type="entry name" value="Winged helix-like DNA-binding domain superfamily/Winged helix DNA-binding domain"/>
    <property type="match status" value="1"/>
</dbReference>
<dbReference type="Pfam" id="PF24981">
    <property type="entry name" value="Beta-prop_ATRN-LZTR1"/>
    <property type="match status" value="1"/>
</dbReference>
<dbReference type="EMBL" id="LSYS01004331">
    <property type="protein sequence ID" value="OPJ80031.1"/>
    <property type="molecule type" value="Genomic_DNA"/>
</dbReference>
<dbReference type="SUPFAM" id="SSF46785">
    <property type="entry name" value="Winged helix' DNA-binding domain"/>
    <property type="match status" value="1"/>
</dbReference>
<dbReference type="SMART" id="SM00360">
    <property type="entry name" value="RRM"/>
    <property type="match status" value="1"/>
</dbReference>
<dbReference type="GO" id="GO:1990904">
    <property type="term" value="C:ribonucleoprotein complex"/>
    <property type="evidence" value="ECO:0007669"/>
    <property type="project" value="UniProtKB-UniRule"/>
</dbReference>
<dbReference type="PROSITE" id="PS51939">
    <property type="entry name" value="XRRM"/>
    <property type="match status" value="1"/>
</dbReference>
<dbReference type="SMART" id="SM00612">
    <property type="entry name" value="Kelch"/>
    <property type="match status" value="6"/>
</dbReference>
<dbReference type="InterPro" id="IPR000504">
    <property type="entry name" value="RRM_dom"/>
</dbReference>
<evidence type="ECO:0000256" key="3">
    <source>
        <dbReference type="ARBA" id="ARBA00022553"/>
    </source>
</evidence>
<evidence type="ECO:0000256" key="5">
    <source>
        <dbReference type="ARBA" id="ARBA00022884"/>
    </source>
</evidence>
<keyword evidence="4" id="KW-0677">Repeat</keyword>
<dbReference type="Proteomes" id="UP000190648">
    <property type="component" value="Unassembled WGS sequence"/>
</dbReference>
<dbReference type="InterPro" id="IPR002344">
    <property type="entry name" value="Lupus_La"/>
</dbReference>
<dbReference type="Pfam" id="PF01344">
    <property type="entry name" value="Kelch_1"/>
    <property type="match status" value="1"/>
</dbReference>
<evidence type="ECO:0000256" key="7">
    <source>
        <dbReference type="PROSITE-ProRule" id="PRU00332"/>
    </source>
</evidence>
<dbReference type="SMART" id="SM00715">
    <property type="entry name" value="LA"/>
    <property type="match status" value="1"/>
</dbReference>
<dbReference type="InterPro" id="IPR030566">
    <property type="entry name" value="BTB_POZ_KLHL23"/>
</dbReference>
<organism evidence="13 14">
    <name type="scientific">Patagioenas fasciata monilis</name>
    <dbReference type="NCBI Taxonomy" id="372326"/>
    <lineage>
        <taxon>Eukaryota</taxon>
        <taxon>Metazoa</taxon>
        <taxon>Chordata</taxon>
        <taxon>Craniata</taxon>
        <taxon>Vertebrata</taxon>
        <taxon>Euteleostomi</taxon>
        <taxon>Archelosauria</taxon>
        <taxon>Archosauria</taxon>
        <taxon>Dinosauria</taxon>
        <taxon>Saurischia</taxon>
        <taxon>Theropoda</taxon>
        <taxon>Coelurosauria</taxon>
        <taxon>Aves</taxon>
        <taxon>Neognathae</taxon>
        <taxon>Neoaves</taxon>
        <taxon>Columbimorphae</taxon>
        <taxon>Columbiformes</taxon>
        <taxon>Columbidae</taxon>
        <taxon>Patagioenas</taxon>
    </lineage>
</organism>
<dbReference type="PROSITE" id="PS50097">
    <property type="entry name" value="BTB"/>
    <property type="match status" value="1"/>
</dbReference>
<evidence type="ECO:0000256" key="4">
    <source>
        <dbReference type="ARBA" id="ARBA00022737"/>
    </source>
</evidence>
<proteinExistence type="predicted"/>
<dbReference type="InterPro" id="IPR006652">
    <property type="entry name" value="Kelch_1"/>
</dbReference>
<dbReference type="CDD" id="cd12541">
    <property type="entry name" value="RRM2_La"/>
    <property type="match status" value="1"/>
</dbReference>
<evidence type="ECO:0000259" key="10">
    <source>
        <dbReference type="PROSITE" id="PS50102"/>
    </source>
</evidence>
<sequence length="988" mass="112884">MAAAAQEEYAFLYRDSAHPAGFLEAFREFYLDGLFTDITLQCASGVIFHCHRAALAACSNYFKAMFTADMKEKSKSQIRLPGLSHAVLEALVNYAYTSQIQITKRNVQSLLQAADLLQFVSVKKACEQFLVRHLDTDNCIGMHSFAEYHDCSELEKESRRILLWQFEEVWKQEEFLDIGKEKLSFILARENLNVWKEEAAIEAVVKWVAHNTEERIEDIYELLSCIKVDLDNMYLRSALSLQKKTRLNDNKIRSLIYSALNPSPKGLSRRPTAAMYVIGGYYWHPLSEVHVWDPLTNTWVQGTAMPDHTRESYGVTSLGPDIYVTGGYRTESIEALDTVWIYNSERDEWTEGCPMLDARYYHCVVTLNGCIYALGGYRKGAPVQEAEFYDPLKKKWLPIANMIKGVGNATACVLHEVIYVTGGHYGYRGSCTYDKIQRYHSGSNEWSIVTTSPHPEYGLCSITLQNKIYFVGGQTTITDCYDPEQNEWKQMAHMMERRMECGAVVMNGCIYVTGGYSYSKGTYLQSIEKYDPEQNKWEAVPERRRARALREKVPHSNPRAQAGTAERGRVRGGAGAAAELVKMAANGESENMSILENKICQQIEYYFGNHNLPRDKFLKEQIKLDDGWVPLEVMIKFNRLSRLSKDFSVIVEALRKSKTGLMEINEDKTKIRRSPNKPLPELNDQYKAAIKNRSVYVKGFPLDATLDDIKEWLEDKGPVENIQMRRTLQRTFKGSIFAVFDSVESAKKFTEIPNQKYKDTELIVLFKEEYCTKKNEERRQNKVEAKARAKQEKEEKQKQAADAEMKSLEEKMGCLLKFSGDLDDQTCREDLHEVFSGHGEIKWIHFVRGAKEGIILFKSTAKEALEKAKEAHNGNLQLRNKDVTWEVLEGDAEKEALKKILEDQQELLKQKTKGRKIKGKGRGGKIPQGAHKGKVEFQGKKIKFEEEEGGEDDTKTEPASPKKRPLEEMEKEEPAPKQLKTENGDGNQ</sequence>
<dbReference type="SUPFAM" id="SSF54695">
    <property type="entry name" value="POZ domain"/>
    <property type="match status" value="1"/>
</dbReference>
<evidence type="ECO:0000259" key="9">
    <source>
        <dbReference type="PROSITE" id="PS50097"/>
    </source>
</evidence>
<gene>
    <name evidence="13" type="ORF">AV530_002439</name>
</gene>
<feature type="region of interest" description="Disordered" evidence="8">
    <location>
        <begin position="777"/>
        <end position="804"/>
    </location>
</feature>
<keyword evidence="6" id="KW-0539">Nucleus</keyword>
<dbReference type="CDD" id="cd12291">
    <property type="entry name" value="RRM1_La"/>
    <property type="match status" value="1"/>
</dbReference>
<dbReference type="Pfam" id="PF08777">
    <property type="entry name" value="RRM_3"/>
    <property type="match status" value="1"/>
</dbReference>
<feature type="compositionally biased region" description="Basic residues" evidence="8">
    <location>
        <begin position="910"/>
        <end position="923"/>
    </location>
</feature>
<dbReference type="OrthoDB" id="7956040at2759"/>
<evidence type="ECO:0000256" key="1">
    <source>
        <dbReference type="ARBA" id="ARBA00004123"/>
    </source>
</evidence>
<dbReference type="InterPro" id="IPR000210">
    <property type="entry name" value="BTB/POZ_dom"/>
</dbReference>
<feature type="compositionally biased region" description="Basic and acidic residues" evidence="8">
    <location>
        <begin position="933"/>
        <end position="944"/>
    </location>
</feature>
<dbReference type="Gene3D" id="3.30.70.330">
    <property type="match status" value="2"/>
</dbReference>
<dbReference type="InterPro" id="IPR011705">
    <property type="entry name" value="BACK"/>
</dbReference>
<dbReference type="InterPro" id="IPR015915">
    <property type="entry name" value="Kelch-typ_b-propeller"/>
</dbReference>
<dbReference type="STRING" id="372326.A0A1V4K6M3"/>
<dbReference type="CDD" id="cd18252">
    <property type="entry name" value="BTB_POZ_KLHL23"/>
    <property type="match status" value="1"/>
</dbReference>
<dbReference type="CDD" id="cd08028">
    <property type="entry name" value="LARP_3"/>
    <property type="match status" value="1"/>
</dbReference>
<dbReference type="GO" id="GO:0006396">
    <property type="term" value="P:RNA processing"/>
    <property type="evidence" value="ECO:0007669"/>
    <property type="project" value="InterPro"/>
</dbReference>
<feature type="compositionally biased region" description="Basic and acidic residues" evidence="8">
    <location>
        <begin position="964"/>
        <end position="988"/>
    </location>
</feature>
<dbReference type="InterPro" id="IPR036388">
    <property type="entry name" value="WH-like_DNA-bd_sf"/>
</dbReference>
<accession>A0A1V4K6M3</accession>
<evidence type="ECO:0000313" key="13">
    <source>
        <dbReference type="EMBL" id="OPJ80031.1"/>
    </source>
</evidence>
<dbReference type="PANTHER" id="PTHR24412">
    <property type="entry name" value="KELCH PROTEIN"/>
    <property type="match status" value="1"/>
</dbReference>
<dbReference type="Gene3D" id="3.30.710.10">
    <property type="entry name" value="Potassium Channel Kv1.1, Chain A"/>
    <property type="match status" value="1"/>
</dbReference>
<comment type="caution">
    <text evidence="13">The sequence shown here is derived from an EMBL/GenBank/DDBJ whole genome shotgun (WGS) entry which is preliminary data.</text>
</comment>
<dbReference type="CDD" id="cd18462">
    <property type="entry name" value="BACK_KLHL23"/>
    <property type="match status" value="1"/>
</dbReference>
<dbReference type="Gene3D" id="2.120.10.80">
    <property type="entry name" value="Kelch-type beta propeller"/>
    <property type="match status" value="2"/>
</dbReference>
<protein>
    <submittedName>
        <fullName evidence="13">Kelch-like protein 23</fullName>
    </submittedName>
</protein>
<feature type="domain" description="RRM" evidence="10">
    <location>
        <begin position="693"/>
        <end position="769"/>
    </location>
</feature>
<feature type="domain" description="XRRM" evidence="12">
    <location>
        <begin position="809"/>
        <end position="931"/>
    </location>
</feature>
<dbReference type="InterPro" id="IPR014886">
    <property type="entry name" value="La_xRRM"/>
</dbReference>
<dbReference type="SUPFAM" id="SSF54928">
    <property type="entry name" value="RNA-binding domain, RBD"/>
    <property type="match status" value="2"/>
</dbReference>
<dbReference type="Pfam" id="PF00651">
    <property type="entry name" value="BTB"/>
    <property type="match status" value="1"/>
</dbReference>
<dbReference type="SMART" id="SM00225">
    <property type="entry name" value="BTB"/>
    <property type="match status" value="1"/>
</dbReference>
<dbReference type="PROSITE" id="PS50102">
    <property type="entry name" value="RRM"/>
    <property type="match status" value="1"/>
</dbReference>
<evidence type="ECO:0000256" key="6">
    <source>
        <dbReference type="ARBA" id="ARBA00023242"/>
    </source>
</evidence>
<evidence type="ECO:0000256" key="2">
    <source>
        <dbReference type="ARBA" id="ARBA00022441"/>
    </source>
</evidence>
<name>A0A1V4K6M3_PATFA</name>
<dbReference type="AlphaFoldDB" id="A0A1V4K6M3"/>
<dbReference type="InterPro" id="IPR056737">
    <property type="entry name" value="Beta-prop_ATRN-MKLN-like"/>
</dbReference>
<dbReference type="PANTHER" id="PTHR24412:SF304">
    <property type="entry name" value="KELCH-LIKE PROTEIN 23"/>
    <property type="match status" value="1"/>
</dbReference>
<dbReference type="FunFam" id="1.10.10.10:FF:000336">
    <property type="entry name" value="lupus La protein homolog"/>
    <property type="match status" value="1"/>
</dbReference>
<comment type="subcellular location">
    <subcellularLocation>
        <location evidence="1">Nucleus</location>
    </subcellularLocation>
</comment>
<evidence type="ECO:0000259" key="12">
    <source>
        <dbReference type="PROSITE" id="PS51939"/>
    </source>
</evidence>
<dbReference type="SUPFAM" id="SSF117281">
    <property type="entry name" value="Kelch motif"/>
    <property type="match status" value="1"/>
</dbReference>
<feature type="domain" description="HTH La-type RNA-binding" evidence="11">
    <location>
        <begin position="589"/>
        <end position="681"/>
    </location>
</feature>
<keyword evidence="5 7" id="KW-0694">RNA-binding</keyword>
<evidence type="ECO:0000259" key="11">
    <source>
        <dbReference type="PROSITE" id="PS50961"/>
    </source>
</evidence>
<dbReference type="Pfam" id="PF05383">
    <property type="entry name" value="La"/>
    <property type="match status" value="1"/>
</dbReference>
<dbReference type="Pfam" id="PF00076">
    <property type="entry name" value="RRM_1"/>
    <property type="match status" value="1"/>
</dbReference>
<dbReference type="Pfam" id="PF07707">
    <property type="entry name" value="BACK"/>
    <property type="match status" value="1"/>
</dbReference>
<reference evidence="13 14" key="1">
    <citation type="submission" date="2016-02" db="EMBL/GenBank/DDBJ databases">
        <title>Band-tailed pigeon sequencing and assembly.</title>
        <authorList>
            <person name="Soares A.E."/>
            <person name="Novak B.J."/>
            <person name="Rice E.S."/>
            <person name="O'Connell B."/>
            <person name="Chang D."/>
            <person name="Weber S."/>
            <person name="Shapiro B."/>
        </authorList>
    </citation>
    <scope>NUCLEOTIDE SEQUENCE [LARGE SCALE GENOMIC DNA]</scope>
    <source>
        <strain evidence="13">BTP2013</strain>
        <tissue evidence="13">Blood</tissue>
    </source>
</reference>
<dbReference type="InterPro" id="IPR035979">
    <property type="entry name" value="RBD_domain_sf"/>
</dbReference>
<dbReference type="Gene3D" id="1.25.40.420">
    <property type="match status" value="1"/>
</dbReference>
<dbReference type="GO" id="GO:0003723">
    <property type="term" value="F:RNA binding"/>
    <property type="evidence" value="ECO:0007669"/>
    <property type="project" value="UniProtKB-UniRule"/>
</dbReference>
<evidence type="ECO:0000313" key="14">
    <source>
        <dbReference type="Proteomes" id="UP000190648"/>
    </source>
</evidence>
<dbReference type="InterPro" id="IPR012677">
    <property type="entry name" value="Nucleotide-bd_a/b_plait_sf"/>
</dbReference>
<keyword evidence="2" id="KW-0880">Kelch repeat</keyword>
<feature type="domain" description="BTB" evidence="9">
    <location>
        <begin position="36"/>
        <end position="104"/>
    </location>
</feature>
<dbReference type="GO" id="GO:0005634">
    <property type="term" value="C:nucleus"/>
    <property type="evidence" value="ECO:0007669"/>
    <property type="project" value="UniProtKB-SubCell"/>
</dbReference>
<dbReference type="InterPro" id="IPR011333">
    <property type="entry name" value="SKP1/BTB/POZ_sf"/>
</dbReference>
<dbReference type="InterPro" id="IPR036390">
    <property type="entry name" value="WH_DNA-bd_sf"/>
</dbReference>